<dbReference type="eggNOG" id="COG0834">
    <property type="taxonomic scope" value="Bacteria"/>
</dbReference>
<evidence type="ECO:0000313" key="5">
    <source>
        <dbReference type="Proteomes" id="UP000027604"/>
    </source>
</evidence>
<dbReference type="Pfam" id="PF00497">
    <property type="entry name" value="SBP_bac_3"/>
    <property type="match status" value="1"/>
</dbReference>
<sequence length="278" mass="30937">MILPLFCSGILFLLAATPSQAQAFNCPAVTRVGISDLGFSSYRDGASFRGASVDVVNELARRTGCKFELRWFPRGRMFTEFDNGHIDMVMGAAQTAERDRNGNFIPYCYAQFELVLSKNAAAPFRSLKDFVDRSHARLNIPRGISHLNAVQVQLDRLERAGRLEWVNDFDVVFKKIAAGRAEGTLAPPILYTWYVAPAGKGDAISALQVPESPRRLVGLYLSKQNISAEVHQAYTAAMRSTIADGSISRIYERYLDPAMMKRVYKSGVREILEAYKPG</sequence>
<evidence type="ECO:0000256" key="1">
    <source>
        <dbReference type="ARBA" id="ARBA00022729"/>
    </source>
</evidence>
<evidence type="ECO:0000313" key="4">
    <source>
        <dbReference type="EMBL" id="CDG80786.1"/>
    </source>
</evidence>
<reference evidence="4 5" key="1">
    <citation type="journal article" date="2015" name="Genome Announc.">
        <title>Genome Sequence of Mushroom Soft-Rot Pathogen Janthinobacterium agaricidamnosum.</title>
        <authorList>
            <person name="Graupner K."/>
            <person name="Lackner G."/>
            <person name="Hertweck C."/>
        </authorList>
    </citation>
    <scope>NUCLEOTIDE SEQUENCE [LARGE SCALE GENOMIC DNA]</scope>
    <source>
        <strain evidence="5">NBRC 102515 / DSM 9628</strain>
    </source>
</reference>
<dbReference type="InterPro" id="IPR001638">
    <property type="entry name" value="Solute-binding_3/MltF_N"/>
</dbReference>
<accession>W0UYR2</accession>
<keyword evidence="5" id="KW-1185">Reference proteome</keyword>
<feature type="chain" id="PRO_5004797452" description="Solute-binding protein family 3/N-terminal domain-containing protein" evidence="2">
    <location>
        <begin position="24"/>
        <end position="278"/>
    </location>
</feature>
<gene>
    <name evidence="4" type="ORF">GJA_120</name>
</gene>
<dbReference type="Gene3D" id="3.40.190.10">
    <property type="entry name" value="Periplasmic binding protein-like II"/>
    <property type="match status" value="2"/>
</dbReference>
<dbReference type="Proteomes" id="UP000027604">
    <property type="component" value="Chromosome I"/>
</dbReference>
<organism evidence="4 5">
    <name type="scientific">Janthinobacterium agaricidamnosum NBRC 102515 = DSM 9628</name>
    <dbReference type="NCBI Taxonomy" id="1349767"/>
    <lineage>
        <taxon>Bacteria</taxon>
        <taxon>Pseudomonadati</taxon>
        <taxon>Pseudomonadota</taxon>
        <taxon>Betaproteobacteria</taxon>
        <taxon>Burkholderiales</taxon>
        <taxon>Oxalobacteraceae</taxon>
        <taxon>Janthinobacterium</taxon>
    </lineage>
</organism>
<dbReference type="SMART" id="SM00062">
    <property type="entry name" value="PBPb"/>
    <property type="match status" value="1"/>
</dbReference>
<dbReference type="AlphaFoldDB" id="W0UYR2"/>
<proteinExistence type="predicted"/>
<dbReference type="PANTHER" id="PTHR35936:SF38">
    <property type="entry name" value="GLUTAMINE-BINDING PERIPLASMIC PROTEIN"/>
    <property type="match status" value="1"/>
</dbReference>
<evidence type="ECO:0000256" key="2">
    <source>
        <dbReference type="SAM" id="SignalP"/>
    </source>
</evidence>
<protein>
    <recommendedName>
        <fullName evidence="3">Solute-binding protein family 3/N-terminal domain-containing protein</fullName>
    </recommendedName>
</protein>
<feature type="signal peptide" evidence="2">
    <location>
        <begin position="1"/>
        <end position="23"/>
    </location>
</feature>
<evidence type="ECO:0000259" key="3">
    <source>
        <dbReference type="SMART" id="SM00062"/>
    </source>
</evidence>
<feature type="domain" description="Solute-binding protein family 3/N-terminal" evidence="3">
    <location>
        <begin position="29"/>
        <end position="258"/>
    </location>
</feature>
<dbReference type="KEGG" id="jag:GJA_120"/>
<dbReference type="STRING" id="1349767.GJA_120"/>
<dbReference type="PANTHER" id="PTHR35936">
    <property type="entry name" value="MEMBRANE-BOUND LYTIC MUREIN TRANSGLYCOSYLASE F"/>
    <property type="match status" value="1"/>
</dbReference>
<name>W0UYR2_9BURK</name>
<dbReference type="HOGENOM" id="CLU_1000311_0_0_4"/>
<dbReference type="EMBL" id="HG322949">
    <property type="protein sequence ID" value="CDG80786.1"/>
    <property type="molecule type" value="Genomic_DNA"/>
</dbReference>
<dbReference type="OrthoDB" id="8583266at2"/>
<dbReference type="SUPFAM" id="SSF53850">
    <property type="entry name" value="Periplasmic binding protein-like II"/>
    <property type="match status" value="1"/>
</dbReference>
<keyword evidence="1 2" id="KW-0732">Signal</keyword>
<dbReference type="PATRIC" id="fig|1349767.4.peg.3502"/>